<keyword evidence="10" id="KW-1185">Reference proteome</keyword>
<keyword evidence="4 7" id="KW-0812">Transmembrane</keyword>
<comment type="similarity">
    <text evidence="7">Belongs to the binding-protein-dependent transport system permease family.</text>
</comment>
<evidence type="ECO:0000256" key="5">
    <source>
        <dbReference type="ARBA" id="ARBA00022989"/>
    </source>
</evidence>
<evidence type="ECO:0000256" key="3">
    <source>
        <dbReference type="ARBA" id="ARBA00022475"/>
    </source>
</evidence>
<gene>
    <name evidence="9" type="ORF">H4683_000396</name>
</gene>
<dbReference type="EMBL" id="JADBEL010000001">
    <property type="protein sequence ID" value="MBE1553327.1"/>
    <property type="molecule type" value="Genomic_DNA"/>
</dbReference>
<comment type="caution">
    <text evidence="9">The sequence shown here is derived from an EMBL/GenBank/DDBJ whole genome shotgun (WGS) entry which is preliminary data.</text>
</comment>
<sequence>MRKYIFSRIGYMFFTFLLIATFTFFLMQTLPGSPFNDERLSPAQKEALYERYGLDKPVAIQYFQYLVNITKGDLGVSYQFDGRPVTKIIGERIGVSAILGAQSLIVGTILGLFLGIIAAFRHNTIIDYGAMIIAVFGLSVPNFVFAGLLQYWVGVRLQWLPVAFWEGFEYSILPTIALSAFVVATIARFMRTEMLEVLGNEYITTARAKGLNDFVVIVKHGMRNAMIPILTILGPLTVNLMTGTLVIEKIFSIPGLGEQFIKSIMTNDYPVIMGVTLFYSFLFIVVVFIVDLLYGVVDPRIRLSGGGHHKNT</sequence>
<feature type="transmembrane region" description="Helical" evidence="7">
    <location>
        <begin position="271"/>
        <end position="294"/>
    </location>
</feature>
<keyword evidence="5 7" id="KW-1133">Transmembrane helix</keyword>
<feature type="transmembrane region" description="Helical" evidence="7">
    <location>
        <begin position="12"/>
        <end position="30"/>
    </location>
</feature>
<dbReference type="InterPro" id="IPR000515">
    <property type="entry name" value="MetI-like"/>
</dbReference>
<evidence type="ECO:0000256" key="7">
    <source>
        <dbReference type="RuleBase" id="RU363032"/>
    </source>
</evidence>
<proteinExistence type="inferred from homology"/>
<name>A0A927MHM1_9BACL</name>
<dbReference type="Gene3D" id="1.10.3720.10">
    <property type="entry name" value="MetI-like"/>
    <property type="match status" value="1"/>
</dbReference>
<organism evidence="9 10">
    <name type="scientific">Sporosarcina limicola</name>
    <dbReference type="NCBI Taxonomy" id="34101"/>
    <lineage>
        <taxon>Bacteria</taxon>
        <taxon>Bacillati</taxon>
        <taxon>Bacillota</taxon>
        <taxon>Bacilli</taxon>
        <taxon>Bacillales</taxon>
        <taxon>Caryophanaceae</taxon>
        <taxon>Sporosarcina</taxon>
    </lineage>
</organism>
<dbReference type="GO" id="GO:0005886">
    <property type="term" value="C:plasma membrane"/>
    <property type="evidence" value="ECO:0007669"/>
    <property type="project" value="UniProtKB-SubCell"/>
</dbReference>
<dbReference type="NCBIfam" id="NF045471">
    <property type="entry name" value="Opp3B"/>
    <property type="match status" value="1"/>
</dbReference>
<keyword evidence="2 7" id="KW-0813">Transport</keyword>
<dbReference type="Proteomes" id="UP000658225">
    <property type="component" value="Unassembled WGS sequence"/>
</dbReference>
<feature type="domain" description="ABC transmembrane type-1" evidence="8">
    <location>
        <begin position="93"/>
        <end position="294"/>
    </location>
</feature>
<protein>
    <submittedName>
        <fullName evidence="9">Oligopeptide transport system permease protein</fullName>
    </submittedName>
</protein>
<dbReference type="InterPro" id="IPR035906">
    <property type="entry name" value="MetI-like_sf"/>
</dbReference>
<dbReference type="SUPFAM" id="SSF161098">
    <property type="entry name" value="MetI-like"/>
    <property type="match status" value="1"/>
</dbReference>
<accession>A0A927MHM1</accession>
<dbReference type="InterPro" id="IPR045621">
    <property type="entry name" value="BPD_transp_1_N"/>
</dbReference>
<evidence type="ECO:0000256" key="1">
    <source>
        <dbReference type="ARBA" id="ARBA00004651"/>
    </source>
</evidence>
<evidence type="ECO:0000259" key="8">
    <source>
        <dbReference type="PROSITE" id="PS50928"/>
    </source>
</evidence>
<dbReference type="CDD" id="cd06261">
    <property type="entry name" value="TM_PBP2"/>
    <property type="match status" value="1"/>
</dbReference>
<keyword evidence="6 7" id="KW-0472">Membrane</keyword>
<dbReference type="PROSITE" id="PS50928">
    <property type="entry name" value="ABC_TM1"/>
    <property type="match status" value="1"/>
</dbReference>
<evidence type="ECO:0000256" key="2">
    <source>
        <dbReference type="ARBA" id="ARBA00022448"/>
    </source>
</evidence>
<dbReference type="RefSeq" id="WP_192597126.1">
    <property type="nucleotide sequence ID" value="NZ_JADBEL010000001.1"/>
</dbReference>
<feature type="transmembrane region" description="Helical" evidence="7">
    <location>
        <begin position="229"/>
        <end position="251"/>
    </location>
</feature>
<dbReference type="AlphaFoldDB" id="A0A927MHM1"/>
<dbReference type="PANTHER" id="PTHR43163">
    <property type="entry name" value="DIPEPTIDE TRANSPORT SYSTEM PERMEASE PROTEIN DPPB-RELATED"/>
    <property type="match status" value="1"/>
</dbReference>
<keyword evidence="3" id="KW-1003">Cell membrane</keyword>
<evidence type="ECO:0000313" key="9">
    <source>
        <dbReference type="EMBL" id="MBE1553327.1"/>
    </source>
</evidence>
<dbReference type="PANTHER" id="PTHR43163:SF6">
    <property type="entry name" value="DIPEPTIDE TRANSPORT SYSTEM PERMEASE PROTEIN DPPB-RELATED"/>
    <property type="match status" value="1"/>
</dbReference>
<comment type="subcellular location">
    <subcellularLocation>
        <location evidence="1 7">Cell membrane</location>
        <topology evidence="1 7">Multi-pass membrane protein</topology>
    </subcellularLocation>
</comment>
<feature type="transmembrane region" description="Helical" evidence="7">
    <location>
        <begin position="172"/>
        <end position="190"/>
    </location>
</feature>
<feature type="transmembrane region" description="Helical" evidence="7">
    <location>
        <begin position="132"/>
        <end position="152"/>
    </location>
</feature>
<evidence type="ECO:0000256" key="6">
    <source>
        <dbReference type="ARBA" id="ARBA00023136"/>
    </source>
</evidence>
<dbReference type="Pfam" id="PF19300">
    <property type="entry name" value="BPD_transp_1_N"/>
    <property type="match status" value="1"/>
</dbReference>
<evidence type="ECO:0000313" key="10">
    <source>
        <dbReference type="Proteomes" id="UP000658225"/>
    </source>
</evidence>
<dbReference type="Pfam" id="PF00528">
    <property type="entry name" value="BPD_transp_1"/>
    <property type="match status" value="1"/>
</dbReference>
<feature type="transmembrane region" description="Helical" evidence="7">
    <location>
        <begin position="93"/>
        <end position="120"/>
    </location>
</feature>
<reference evidence="9" key="1">
    <citation type="submission" date="2020-10" db="EMBL/GenBank/DDBJ databases">
        <title>Genomic Encyclopedia of Type Strains, Phase IV (KMG-IV): sequencing the most valuable type-strain genomes for metagenomic binning, comparative biology and taxonomic classification.</title>
        <authorList>
            <person name="Goeker M."/>
        </authorList>
    </citation>
    <scope>NUCLEOTIDE SEQUENCE</scope>
    <source>
        <strain evidence="9">DSM 13886</strain>
    </source>
</reference>
<dbReference type="GO" id="GO:0055085">
    <property type="term" value="P:transmembrane transport"/>
    <property type="evidence" value="ECO:0007669"/>
    <property type="project" value="InterPro"/>
</dbReference>
<evidence type="ECO:0000256" key="4">
    <source>
        <dbReference type="ARBA" id="ARBA00022692"/>
    </source>
</evidence>